<feature type="compositionally biased region" description="Acidic residues" evidence="5">
    <location>
        <begin position="572"/>
        <end position="582"/>
    </location>
</feature>
<feature type="region of interest" description="Disordered" evidence="5">
    <location>
        <begin position="855"/>
        <end position="930"/>
    </location>
</feature>
<dbReference type="GO" id="GO:0140662">
    <property type="term" value="F:ATP-dependent protein folding chaperone"/>
    <property type="evidence" value="ECO:0007669"/>
    <property type="project" value="InterPro"/>
</dbReference>
<evidence type="ECO:0000256" key="4">
    <source>
        <dbReference type="ARBA" id="ARBA00023186"/>
    </source>
</evidence>
<dbReference type="GO" id="GO:0034663">
    <property type="term" value="C:endoplasmic reticulum chaperone complex"/>
    <property type="evidence" value="ECO:0007669"/>
    <property type="project" value="TreeGrafter"/>
</dbReference>
<keyword evidence="4" id="KW-0143">Chaperone</keyword>
<feature type="compositionally biased region" description="Basic and acidic residues" evidence="5">
    <location>
        <begin position="606"/>
        <end position="617"/>
    </location>
</feature>
<feature type="compositionally biased region" description="Basic and acidic residues" evidence="5">
    <location>
        <begin position="893"/>
        <end position="924"/>
    </location>
</feature>
<keyword evidence="7" id="KW-1185">Reference proteome</keyword>
<dbReference type="CDD" id="cd10230">
    <property type="entry name" value="ASKHA_NBD_HSP70_HYOU1"/>
    <property type="match status" value="1"/>
</dbReference>
<evidence type="ECO:0000256" key="2">
    <source>
        <dbReference type="ARBA" id="ARBA00022824"/>
    </source>
</evidence>
<dbReference type="OrthoDB" id="10262720at2759"/>
<evidence type="ECO:0000256" key="5">
    <source>
        <dbReference type="SAM" id="MobiDB-lite"/>
    </source>
</evidence>
<dbReference type="Gene3D" id="1.20.1270.10">
    <property type="match status" value="1"/>
</dbReference>
<evidence type="ECO:0000313" key="6">
    <source>
        <dbReference type="EMBL" id="VEU38299.1"/>
    </source>
</evidence>
<dbReference type="SUPFAM" id="SSF53067">
    <property type="entry name" value="Actin-like ATPase domain"/>
    <property type="match status" value="2"/>
</dbReference>
<dbReference type="GO" id="GO:0005524">
    <property type="term" value="F:ATP binding"/>
    <property type="evidence" value="ECO:0007669"/>
    <property type="project" value="UniProtKB-KW"/>
</dbReference>
<dbReference type="Gene3D" id="3.30.420.40">
    <property type="match status" value="2"/>
</dbReference>
<feature type="compositionally biased region" description="Basic and acidic residues" evidence="5">
    <location>
        <begin position="866"/>
        <end position="883"/>
    </location>
</feature>
<accession>A0A448Z8F9</accession>
<evidence type="ECO:0000256" key="3">
    <source>
        <dbReference type="ARBA" id="ARBA00022840"/>
    </source>
</evidence>
<proteinExistence type="predicted"/>
<dbReference type="EMBL" id="CAACVS010000162">
    <property type="protein sequence ID" value="VEU38299.1"/>
    <property type="molecule type" value="Genomic_DNA"/>
</dbReference>
<dbReference type="PANTHER" id="PTHR45639">
    <property type="entry name" value="HSC70CB, ISOFORM G-RELATED"/>
    <property type="match status" value="1"/>
</dbReference>
<dbReference type="Gene3D" id="2.60.34.10">
    <property type="entry name" value="Substrate Binding Domain Of DNAk, Chain A, domain 1"/>
    <property type="match status" value="1"/>
</dbReference>
<sequence>MKFSFLVHGTVFWGAYASLLLASTTYVSAKAILGVDLGSVYMKVGLVQRGAPLEIVTNMHSKRKTEQIILFDQGTRLYGSDANSLLARKPTKTAVGMSTMLGRDENHPAVKVLTDRHYPLTPEYNETRKGLYLSIDGGKQVHTPEELTAMLLHYAEEFTHHYGKEKGHVYGDITDCVLTVPSFATQAERQALLDSAKLGGFKVLGLIDENTASALNFGMDKTFDEPKIYLFYNLGASSLQVSVVKFHHYEVPESKYSKKMKKVGSIEVLGKGWDATLGGLAYDNRLVEYMADSFNHKWRHARGHEKDIRDVPRAMTKIRLQANKVKHVLSANQEIPIHMDSLYDDMTLSMHITRSQFEEMCEDLAKRATEPINNALASANVTLEEIDEIEMLGGGMRVPKVQSSLTSILGGKELGMHINSDESMALGAAFYGANISTAFRVRQVGLVDINPFPIGISLENLESDDDSEEAWGKKATIFKTNGKVGVKKTIAFTHDKDILCSLDYAEPENIPDGAKTELERYKISGVSDFAKEMEEKGLGKPKISLQFELSSSGVTSLRKAEAAVEEKYTVEVEVEIEDEEQTSEASETNSTDDDKKSEETNSQDESAEKAPDGKESGEGSEADETSEEEKEPKKKTKIVEQEKKRVHRKSLDVESYQVGKIQSLSEDLIQEYKDNIATLAELDKQRVLLEEAKNKLESYFYYVKNKLVDDEDNIGKISTEEQREELLKLSMDAEEWLFDEGDSADLATIQSKYDELAGPAEKVWFRLKEMTERPAAVKALNEKLVEIEEKFTKWVTNLTHITEDEKSDVFGKIEGARKWLSDMVDAQSEKAGHEDPVFSSEEVPLQTKSIQKLIAKLTKKPKPKPPKVEKKGTEMNSTEKETSDETDSESVDADTKGTEEKENAADSSDKDTDAKSDGTGKDGKEDSDEL</sequence>
<dbReference type="Proteomes" id="UP000291116">
    <property type="component" value="Unassembled WGS sequence"/>
</dbReference>
<feature type="region of interest" description="Disordered" evidence="5">
    <location>
        <begin position="570"/>
        <end position="641"/>
    </location>
</feature>
<dbReference type="InterPro" id="IPR029048">
    <property type="entry name" value="HSP70_C_sf"/>
</dbReference>
<dbReference type="GO" id="GO:0030968">
    <property type="term" value="P:endoplasmic reticulum unfolded protein response"/>
    <property type="evidence" value="ECO:0007669"/>
    <property type="project" value="TreeGrafter"/>
</dbReference>
<keyword evidence="3" id="KW-0067">ATP-binding</keyword>
<gene>
    <name evidence="6" type="ORF">PSNMU_V1.4_AUG-EV-PASAV3_0051190</name>
</gene>
<dbReference type="Gene3D" id="3.30.30.30">
    <property type="match status" value="1"/>
</dbReference>
<dbReference type="InterPro" id="IPR029047">
    <property type="entry name" value="HSP70_peptide-bd_sf"/>
</dbReference>
<dbReference type="PANTHER" id="PTHR45639:SF3">
    <property type="entry name" value="HYPOXIA UP-REGULATED PROTEIN 1"/>
    <property type="match status" value="1"/>
</dbReference>
<dbReference type="AlphaFoldDB" id="A0A448Z8F9"/>
<organism evidence="6 7">
    <name type="scientific">Pseudo-nitzschia multistriata</name>
    <dbReference type="NCBI Taxonomy" id="183589"/>
    <lineage>
        <taxon>Eukaryota</taxon>
        <taxon>Sar</taxon>
        <taxon>Stramenopiles</taxon>
        <taxon>Ochrophyta</taxon>
        <taxon>Bacillariophyta</taxon>
        <taxon>Bacillariophyceae</taxon>
        <taxon>Bacillariophycidae</taxon>
        <taxon>Bacillariales</taxon>
        <taxon>Bacillariaceae</taxon>
        <taxon>Pseudo-nitzschia</taxon>
    </lineage>
</organism>
<evidence type="ECO:0000313" key="7">
    <source>
        <dbReference type="Proteomes" id="UP000291116"/>
    </source>
</evidence>
<dbReference type="Pfam" id="PF00012">
    <property type="entry name" value="HSP70"/>
    <property type="match status" value="1"/>
</dbReference>
<dbReference type="PRINTS" id="PR00301">
    <property type="entry name" value="HEATSHOCK70"/>
</dbReference>
<evidence type="ECO:0000256" key="1">
    <source>
        <dbReference type="ARBA" id="ARBA00022741"/>
    </source>
</evidence>
<dbReference type="SUPFAM" id="SSF100934">
    <property type="entry name" value="Heat shock protein 70kD (HSP70), C-terminal subdomain"/>
    <property type="match status" value="1"/>
</dbReference>
<dbReference type="InterPro" id="IPR043129">
    <property type="entry name" value="ATPase_NBD"/>
</dbReference>
<protein>
    <recommendedName>
        <fullName evidence="8">Hypoxia up-regulated protein 1</fullName>
    </recommendedName>
</protein>
<evidence type="ECO:0008006" key="8">
    <source>
        <dbReference type="Google" id="ProtNLM"/>
    </source>
</evidence>
<keyword evidence="1" id="KW-0547">Nucleotide-binding</keyword>
<keyword evidence="2" id="KW-0256">Endoplasmic reticulum</keyword>
<reference evidence="6 7" key="1">
    <citation type="submission" date="2019-01" db="EMBL/GenBank/DDBJ databases">
        <authorList>
            <person name="Ferrante I. M."/>
        </authorList>
    </citation>
    <scope>NUCLEOTIDE SEQUENCE [LARGE SCALE GENOMIC DNA]</scope>
    <source>
        <strain evidence="6 7">B856</strain>
    </source>
</reference>
<dbReference type="InterPro" id="IPR013126">
    <property type="entry name" value="Hsp_70_fam"/>
</dbReference>
<dbReference type="FunFam" id="3.90.640.10:FF:000004">
    <property type="entry name" value="Heat shock 70 kDa protein 4"/>
    <property type="match status" value="1"/>
</dbReference>
<feature type="compositionally biased region" description="Acidic residues" evidence="5">
    <location>
        <begin position="618"/>
        <end position="629"/>
    </location>
</feature>
<name>A0A448Z8F9_9STRA</name>
<dbReference type="Gene3D" id="3.90.640.10">
    <property type="entry name" value="Actin, Chain A, domain 4"/>
    <property type="match status" value="1"/>
</dbReference>